<evidence type="ECO:0000313" key="1">
    <source>
        <dbReference type="EMBL" id="TMS02203.1"/>
    </source>
</evidence>
<dbReference type="EMBL" id="CM011697">
    <property type="protein sequence ID" value="TMS02203.1"/>
    <property type="molecule type" value="Genomic_DNA"/>
</dbReference>
<reference evidence="1" key="1">
    <citation type="submission" date="2018-11" db="EMBL/GenBank/DDBJ databases">
        <title>The sequence and de novo assembly of Larimichthys crocea genome using PacBio and Hi-C technologies.</title>
        <authorList>
            <person name="Xu P."/>
            <person name="Chen B."/>
            <person name="Zhou Z."/>
            <person name="Ke Q."/>
            <person name="Wu Y."/>
            <person name="Bai H."/>
            <person name="Pu F."/>
        </authorList>
    </citation>
    <scope>NUCLEOTIDE SEQUENCE</scope>
    <source>
        <tissue evidence="1">Muscle</tissue>
    </source>
</reference>
<protein>
    <submittedName>
        <fullName evidence="1">Uncharacterized protein</fullName>
    </submittedName>
</protein>
<comment type="caution">
    <text evidence="1">The sequence shown here is derived from an EMBL/GenBank/DDBJ whole genome shotgun (WGS) entry which is preliminary data.</text>
</comment>
<gene>
    <name evidence="1" type="ORF">E3U43_007743</name>
</gene>
<organism evidence="1 2">
    <name type="scientific">Larimichthys crocea</name>
    <name type="common">Large yellow croaker</name>
    <name type="synonym">Pseudosciaena crocea</name>
    <dbReference type="NCBI Taxonomy" id="215358"/>
    <lineage>
        <taxon>Eukaryota</taxon>
        <taxon>Metazoa</taxon>
        <taxon>Chordata</taxon>
        <taxon>Craniata</taxon>
        <taxon>Vertebrata</taxon>
        <taxon>Euteleostomi</taxon>
        <taxon>Actinopterygii</taxon>
        <taxon>Neopterygii</taxon>
        <taxon>Teleostei</taxon>
        <taxon>Neoteleostei</taxon>
        <taxon>Acanthomorphata</taxon>
        <taxon>Eupercaria</taxon>
        <taxon>Sciaenidae</taxon>
        <taxon>Larimichthys</taxon>
    </lineage>
</organism>
<keyword evidence="2" id="KW-1185">Reference proteome</keyword>
<dbReference type="Proteomes" id="UP000793456">
    <property type="component" value="Chromosome XXIV"/>
</dbReference>
<name>A0ACD3Q547_LARCR</name>
<sequence>MNDDPRGNVQRETRQLEHLRLPWPEQSRCDMLSEQRASGAFYDRRLPGGCERKQVAKTHNITKRLEITNVYEQRDAAEYFEKILCRTSPEAAKMFKGKLSHKTTCRKCTGRSDSSSFFWMLPLAVEDLSRQSYSVKKGLKAFFKGETVCGDNKIYCSHCTEKQDADFRCEMTQNPEVLTLLLKRFTFDYKRRCYVKLHCKVDVPQVLHTEDCDYDLYALVNHFGNLTGGHYTAQIKSFETRVWYHFNDSIVKGVKPLFGVGDKSLRSSTAYLLMYRKVRRNHEEIEGTHEEAERGAAPVPPHQLKDESCNGGENVKHLTGDELKKTYHDATVSKATLDFSGEMPRQTAACIGPQKEMLCTGDGYKTRLQTQKSNSAKAQQTSRQLDASSNEHMHVINTRGTPAAAHCVDYMSEKNHTPGKKMSNVTVCETEKNIHRKTGAKTSVTDRSHTINGGKSEQRREAAVSPNVYHHDVKSFHISSNGYSNSPLPHLTGRSQTRSHPNEYSPDLCRISSRSNKDNAEKTQRVLTADSSCRLDHIQSVRKGETSASPRKKNAAKSTDKVKREPWRS</sequence>
<proteinExistence type="predicted"/>
<evidence type="ECO:0000313" key="2">
    <source>
        <dbReference type="Proteomes" id="UP000793456"/>
    </source>
</evidence>
<accession>A0ACD3Q547</accession>